<organism evidence="1 2">
    <name type="scientific">Anaerobacterium chartisolvens</name>
    <dbReference type="NCBI Taxonomy" id="1297424"/>
    <lineage>
        <taxon>Bacteria</taxon>
        <taxon>Bacillati</taxon>
        <taxon>Bacillota</taxon>
        <taxon>Clostridia</taxon>
        <taxon>Eubacteriales</taxon>
        <taxon>Oscillospiraceae</taxon>
        <taxon>Anaerobacterium</taxon>
    </lineage>
</organism>
<evidence type="ECO:0000313" key="2">
    <source>
        <dbReference type="Proteomes" id="UP000253034"/>
    </source>
</evidence>
<comment type="caution">
    <text evidence="1">The sequence shown here is derived from an EMBL/GenBank/DDBJ whole genome shotgun (WGS) entry which is preliminary data.</text>
</comment>
<sequence>MNRIYMKPDEVIRLGGSIKSIVAEIEPMGREVGSILGSLEPEVKKRLGGTEYRITDDLYMLYNMGMDLGTMAQKAGRSFMDEDSSLSRDMDAALKGLQSVAREVAWLNSSDNTRMCASGSAMQQFYRNVSLEMNE</sequence>
<reference evidence="1 2" key="1">
    <citation type="submission" date="2018-07" db="EMBL/GenBank/DDBJ databases">
        <title>Genomic Encyclopedia of Type Strains, Phase IV (KMG-IV): sequencing the most valuable type-strain genomes for metagenomic binning, comparative biology and taxonomic classification.</title>
        <authorList>
            <person name="Goeker M."/>
        </authorList>
    </citation>
    <scope>NUCLEOTIDE SEQUENCE [LARGE SCALE GENOMIC DNA]</scope>
    <source>
        <strain evidence="1 2">DSM 27016</strain>
    </source>
</reference>
<dbReference type="EMBL" id="QPJT01000066">
    <property type="protein sequence ID" value="RCX06881.1"/>
    <property type="molecule type" value="Genomic_DNA"/>
</dbReference>
<dbReference type="RefSeq" id="WP_147273237.1">
    <property type="nucleotide sequence ID" value="NZ_QPJT01000066.1"/>
</dbReference>
<dbReference type="AlphaFoldDB" id="A0A369ACJ1"/>
<accession>A0A369ACJ1</accession>
<proteinExistence type="predicted"/>
<evidence type="ECO:0000313" key="1">
    <source>
        <dbReference type="EMBL" id="RCX06881.1"/>
    </source>
</evidence>
<gene>
    <name evidence="1" type="ORF">DFR58_1661</name>
</gene>
<name>A0A369ACJ1_9FIRM</name>
<dbReference type="Proteomes" id="UP000253034">
    <property type="component" value="Unassembled WGS sequence"/>
</dbReference>
<feature type="non-terminal residue" evidence="1">
    <location>
        <position position="135"/>
    </location>
</feature>
<protein>
    <submittedName>
        <fullName evidence="1">Uncharacterized protein</fullName>
    </submittedName>
</protein>
<keyword evidence="2" id="KW-1185">Reference proteome</keyword>